<dbReference type="PANTHER" id="PTHR24126:SF14">
    <property type="entry name" value="ANK_REP_REGION DOMAIN-CONTAINING PROTEIN"/>
    <property type="match status" value="1"/>
</dbReference>
<keyword evidence="1" id="KW-0677">Repeat</keyword>
<dbReference type="AlphaFoldDB" id="F9GCL6"/>
<reference evidence="4" key="1">
    <citation type="journal article" date="2012" name="Mol. Plant Microbe Interact.">
        <title>A highly conserved effector in Fusarium oxysporum is required for full virulence on Arabidopsis.</title>
        <authorList>
            <person name="Thatcher L.F."/>
            <person name="Gardiner D.M."/>
            <person name="Kazan K."/>
            <person name="Manners J."/>
        </authorList>
    </citation>
    <scope>NUCLEOTIDE SEQUENCE [LARGE SCALE GENOMIC DNA]</scope>
    <source>
        <strain evidence="4">Fo5176</strain>
    </source>
</reference>
<accession>F9GCL6</accession>
<dbReference type="PANTHER" id="PTHR24126">
    <property type="entry name" value="ANKYRIN REPEAT, PH AND SEC7 DOMAIN CONTAINING PROTEIN SECG-RELATED"/>
    <property type="match status" value="1"/>
</dbReference>
<dbReference type="SUPFAM" id="SSF48403">
    <property type="entry name" value="Ankyrin repeat"/>
    <property type="match status" value="2"/>
</dbReference>
<dbReference type="PROSITE" id="PS50297">
    <property type="entry name" value="ANK_REP_REGION"/>
    <property type="match status" value="1"/>
</dbReference>
<dbReference type="InterPro" id="IPR002110">
    <property type="entry name" value="Ankyrin_rpt"/>
</dbReference>
<dbReference type="STRING" id="660025.F9GCL6"/>
<feature type="repeat" description="ANK" evidence="3">
    <location>
        <begin position="474"/>
        <end position="512"/>
    </location>
</feature>
<dbReference type="Pfam" id="PF00023">
    <property type="entry name" value="Ank"/>
    <property type="match status" value="1"/>
</dbReference>
<proteinExistence type="predicted"/>
<dbReference type="Pfam" id="PF12796">
    <property type="entry name" value="Ank_2"/>
    <property type="match status" value="2"/>
</dbReference>
<evidence type="ECO:0000313" key="4">
    <source>
        <dbReference type="EMBL" id="EGU73084.1"/>
    </source>
</evidence>
<gene>
    <name evidence="4" type="ORF">FOXB_16399</name>
</gene>
<organism evidence="4">
    <name type="scientific">Fusarium oxysporum (strain Fo5176)</name>
    <name type="common">Fusarium vascular wilt</name>
    <dbReference type="NCBI Taxonomy" id="660025"/>
    <lineage>
        <taxon>Eukaryota</taxon>
        <taxon>Fungi</taxon>
        <taxon>Dikarya</taxon>
        <taxon>Ascomycota</taxon>
        <taxon>Pezizomycotina</taxon>
        <taxon>Sordariomycetes</taxon>
        <taxon>Hypocreomycetidae</taxon>
        <taxon>Hypocreales</taxon>
        <taxon>Nectriaceae</taxon>
        <taxon>Fusarium</taxon>
        <taxon>Fusarium oxysporum species complex</taxon>
    </lineage>
</organism>
<dbReference type="InterPro" id="IPR036770">
    <property type="entry name" value="Ankyrin_rpt-contain_sf"/>
</dbReference>
<sequence>MSYVDLVNKFWNSWNQICFSDPKTGKTCQSVIAAFPKFDNLSELPKSDLCSYCNVEQYALMQADLYTGLYDEYAKASYEFIAKACDLNVDNFNATDSAFNVKTLAALLFMPLPPLPDYESSYDEFTVDPNHESETHGYGRPYATLMSMINEDGSILYETEDFGLLYQIVCSNDAKTLEQYLAAAPWVIPEASAVLIGKHGIDDNEDCFLNAAQSGCLDMLKMLLTHFMQDEDIEAQARFKQRRYKLLNRAAKWGHIEVVKYLLDNQPLYADIHARGSYGHTALLCAADLYCTQFLVPPRGDRANATKNEAVMNLLLDRGACASDFLPFWNDKGKPSATVLSLAVQWASPELIKRLIAGGADPNTMVTQGPGELNFWNQHDSFNEVPALFNACTHANFKVVETLIDCRGTAVAVADILSSRDGRGSIPLHWATQSELPVEIDGFPDLKEIAQRITSTIELLLSLDPTAINVQDNDGNTPLHYATRSLSRHNKLYTAVFELLCDRRGDASVRNNNGETPMHTLFRLHGDDTTITDQDPVDTAAISIMLAHGASPTDTDNAGNTPLHLAAFNLHWTEALSYLLERGADPAQENLEKETAFHRAACGSYKGRDILTRSEERIRAQEDMLAVLVKAGREGLMDRGDAEGKTPRQICKTTRDGWITKDIR</sequence>
<dbReference type="OrthoDB" id="823504at2759"/>
<protein>
    <submittedName>
        <fullName evidence="4">Uncharacterized protein</fullName>
    </submittedName>
</protein>
<dbReference type="PROSITE" id="PS50088">
    <property type="entry name" value="ANK_REPEAT"/>
    <property type="match status" value="2"/>
</dbReference>
<feature type="repeat" description="ANK" evidence="3">
    <location>
        <begin position="558"/>
        <end position="591"/>
    </location>
</feature>
<evidence type="ECO:0000256" key="1">
    <source>
        <dbReference type="ARBA" id="ARBA00022737"/>
    </source>
</evidence>
<dbReference type="SMART" id="SM00248">
    <property type="entry name" value="ANK"/>
    <property type="match status" value="9"/>
</dbReference>
<evidence type="ECO:0000256" key="2">
    <source>
        <dbReference type="ARBA" id="ARBA00023043"/>
    </source>
</evidence>
<evidence type="ECO:0000256" key="3">
    <source>
        <dbReference type="PROSITE-ProRule" id="PRU00023"/>
    </source>
</evidence>
<dbReference type="Gene3D" id="1.25.40.20">
    <property type="entry name" value="Ankyrin repeat-containing domain"/>
    <property type="match status" value="1"/>
</dbReference>
<dbReference type="EMBL" id="AFQF01005082">
    <property type="protein sequence ID" value="EGU73084.1"/>
    <property type="molecule type" value="Genomic_DNA"/>
</dbReference>
<name>F9GCL6_FUSOF</name>
<keyword evidence="2 3" id="KW-0040">ANK repeat</keyword>
<comment type="caution">
    <text evidence="4">The sequence shown here is derived from an EMBL/GenBank/DDBJ whole genome shotgun (WGS) entry which is preliminary data.</text>
</comment>